<proteinExistence type="predicted"/>
<dbReference type="EMBL" id="VZPB01000005">
    <property type="protein sequence ID" value="KAB0584599.1"/>
    <property type="molecule type" value="Genomic_DNA"/>
</dbReference>
<feature type="domain" description="TadE-like" evidence="2">
    <location>
        <begin position="13"/>
        <end position="55"/>
    </location>
</feature>
<feature type="transmembrane region" description="Helical" evidence="1">
    <location>
        <begin position="20"/>
        <end position="42"/>
    </location>
</feature>
<keyword evidence="1" id="KW-0812">Transmembrane</keyword>
<evidence type="ECO:0000259" key="2">
    <source>
        <dbReference type="Pfam" id="PF07811"/>
    </source>
</evidence>
<dbReference type="Pfam" id="PF07811">
    <property type="entry name" value="TadE"/>
    <property type="match status" value="1"/>
</dbReference>
<evidence type="ECO:0000313" key="3">
    <source>
        <dbReference type="EMBL" id="KAB0584599.1"/>
    </source>
</evidence>
<dbReference type="RefSeq" id="WP_151122546.1">
    <property type="nucleotide sequence ID" value="NZ_CP088081.1"/>
</dbReference>
<name>A0A643FJK1_IDEDE</name>
<keyword evidence="4" id="KW-1185">Reference proteome</keyword>
<dbReference type="InterPro" id="IPR012495">
    <property type="entry name" value="TadE-like_dom"/>
</dbReference>
<accession>A0A643FJK1</accession>
<comment type="caution">
    <text evidence="3">The sequence shown here is derived from an EMBL/GenBank/DDBJ whole genome shotgun (WGS) entry which is preliminary data.</text>
</comment>
<protein>
    <submittedName>
        <fullName evidence="3">Pilus assembly protein</fullName>
    </submittedName>
</protein>
<organism evidence="3 4">
    <name type="scientific">Ideonella dechloratans</name>
    <dbReference type="NCBI Taxonomy" id="36863"/>
    <lineage>
        <taxon>Bacteria</taxon>
        <taxon>Pseudomonadati</taxon>
        <taxon>Pseudomonadota</taxon>
        <taxon>Betaproteobacteria</taxon>
        <taxon>Burkholderiales</taxon>
        <taxon>Sphaerotilaceae</taxon>
        <taxon>Ideonella</taxon>
    </lineage>
</organism>
<dbReference type="AlphaFoldDB" id="A0A643FJK1"/>
<dbReference type="OrthoDB" id="8526602at2"/>
<reference evidence="3 4" key="1">
    <citation type="submission" date="2019-09" db="EMBL/GenBank/DDBJ databases">
        <title>Draft genome sequences of 48 bacterial type strains from the CCUG.</title>
        <authorList>
            <person name="Tunovic T."/>
            <person name="Pineiro-Iglesias B."/>
            <person name="Unosson C."/>
            <person name="Inganas E."/>
            <person name="Ohlen M."/>
            <person name="Cardew S."/>
            <person name="Jensie-Markopoulos S."/>
            <person name="Salva-Serra F."/>
            <person name="Jaen-Luchoro D."/>
            <person name="Karlsson R."/>
            <person name="Svensson-Stadler L."/>
            <person name="Chun J."/>
            <person name="Moore E."/>
        </authorList>
    </citation>
    <scope>NUCLEOTIDE SEQUENCE [LARGE SCALE GENOMIC DNA]</scope>
    <source>
        <strain evidence="3 4">CCUG 30977</strain>
    </source>
</reference>
<keyword evidence="1" id="KW-0472">Membrane</keyword>
<sequence>MRTPLEHRRRQNGASLVEFVIVFPIAVLFVLTLIQVGFIYMAKLTLNHATFTAARVGSLHNADPKVIREALLRGLIPFYQNSLTSDDAKRLLTAWGVAQLDNTPTPLTPWAAQIDRLSPNPDTFADFGVKDPSTGKVYIPNDNLEWRSLGVGSKSKVHIRDANLLKIRVTYGYEMHIPLIGGVIKRMMCGGTIGPEAFGNVSLLESLYGISHFDLCVRYFMHNRIPIESMAIVEMQSPAYK</sequence>
<evidence type="ECO:0000256" key="1">
    <source>
        <dbReference type="SAM" id="Phobius"/>
    </source>
</evidence>
<dbReference type="Proteomes" id="UP000430120">
    <property type="component" value="Unassembled WGS sequence"/>
</dbReference>
<evidence type="ECO:0000313" key="4">
    <source>
        <dbReference type="Proteomes" id="UP000430120"/>
    </source>
</evidence>
<keyword evidence="1" id="KW-1133">Transmembrane helix</keyword>
<gene>
    <name evidence="3" type="ORF">F7Q92_03560</name>
</gene>